<evidence type="ECO:0000256" key="11">
    <source>
        <dbReference type="RuleBase" id="RU363032"/>
    </source>
</evidence>
<dbReference type="InterPro" id="IPR000515">
    <property type="entry name" value="MetI-like"/>
</dbReference>
<evidence type="ECO:0000256" key="6">
    <source>
        <dbReference type="ARBA" id="ARBA00022692"/>
    </source>
</evidence>
<keyword evidence="7 11" id="KW-1133">Transmembrane helix</keyword>
<keyword evidence="3 11" id="KW-0813">Transport</keyword>
<evidence type="ECO:0000256" key="3">
    <source>
        <dbReference type="ARBA" id="ARBA00022448"/>
    </source>
</evidence>
<evidence type="ECO:0000259" key="12">
    <source>
        <dbReference type="PROSITE" id="PS50928"/>
    </source>
</evidence>
<dbReference type="Pfam" id="PF00528">
    <property type="entry name" value="BPD_transp_1"/>
    <property type="match status" value="1"/>
</dbReference>
<dbReference type="PANTHER" id="PTHR32243">
    <property type="entry name" value="MALTOSE TRANSPORT SYSTEM PERMEASE-RELATED"/>
    <property type="match status" value="1"/>
</dbReference>
<comment type="similarity">
    <text evidence="2">Belongs to the binding-protein-dependent transport system permease family. MalFG subfamily.</text>
</comment>
<feature type="transmembrane region" description="Helical" evidence="11">
    <location>
        <begin position="117"/>
        <end position="142"/>
    </location>
</feature>
<dbReference type="SUPFAM" id="SSF161098">
    <property type="entry name" value="MetI-like"/>
    <property type="match status" value="1"/>
</dbReference>
<keyword evidence="5" id="KW-0762">Sugar transport</keyword>
<keyword evidence="6 11" id="KW-0812">Transmembrane</keyword>
<protein>
    <recommendedName>
        <fullName evidence="10">Maltodextrin transport system permease protein MalD</fullName>
    </recommendedName>
</protein>
<feature type="transmembrane region" description="Helical" evidence="11">
    <location>
        <begin position="86"/>
        <end position="105"/>
    </location>
</feature>
<dbReference type="GO" id="GO:0015423">
    <property type="term" value="F:ABC-type maltose transporter activity"/>
    <property type="evidence" value="ECO:0007669"/>
    <property type="project" value="TreeGrafter"/>
</dbReference>
<accession>A0A6G7KB36</accession>
<dbReference type="RefSeq" id="WP_166162804.1">
    <property type="nucleotide sequence ID" value="NZ_CP049740.1"/>
</dbReference>
<comment type="function">
    <text evidence="9">Part of the binding-protein-dependent transport system for maltodextrin; probably responsible for the translocation of the substrate across the membrane.</text>
</comment>
<evidence type="ECO:0000256" key="5">
    <source>
        <dbReference type="ARBA" id="ARBA00022597"/>
    </source>
</evidence>
<feature type="domain" description="ABC transmembrane type-1" evidence="12">
    <location>
        <begin position="80"/>
        <end position="272"/>
    </location>
</feature>
<evidence type="ECO:0000313" key="14">
    <source>
        <dbReference type="Proteomes" id="UP000501451"/>
    </source>
</evidence>
<dbReference type="PROSITE" id="PS50928">
    <property type="entry name" value="ABC_TM1"/>
    <property type="match status" value="1"/>
</dbReference>
<dbReference type="Proteomes" id="UP000501451">
    <property type="component" value="Chromosome"/>
</dbReference>
<dbReference type="InterPro" id="IPR050901">
    <property type="entry name" value="BP-dep_ABC_trans_perm"/>
</dbReference>
<evidence type="ECO:0000256" key="4">
    <source>
        <dbReference type="ARBA" id="ARBA00022475"/>
    </source>
</evidence>
<comment type="subcellular location">
    <subcellularLocation>
        <location evidence="1 11">Cell membrane</location>
        <topology evidence="1 11">Multi-pass membrane protein</topology>
    </subcellularLocation>
</comment>
<evidence type="ECO:0000256" key="1">
    <source>
        <dbReference type="ARBA" id="ARBA00004651"/>
    </source>
</evidence>
<evidence type="ECO:0000313" key="13">
    <source>
        <dbReference type="EMBL" id="QII82479.1"/>
    </source>
</evidence>
<organism evidence="13 14">
    <name type="scientific">Jeotgalibaca arthritidis</name>
    <dbReference type="NCBI Taxonomy" id="1868794"/>
    <lineage>
        <taxon>Bacteria</taxon>
        <taxon>Bacillati</taxon>
        <taxon>Bacillota</taxon>
        <taxon>Bacilli</taxon>
        <taxon>Lactobacillales</taxon>
        <taxon>Carnobacteriaceae</taxon>
        <taxon>Jeotgalibaca</taxon>
    </lineage>
</organism>
<name>A0A6G7KB36_9LACT</name>
<dbReference type="FunFam" id="1.10.3720.10:FF:000034">
    <property type="entry name" value="Sugar ABC transporter permease"/>
    <property type="match status" value="1"/>
</dbReference>
<dbReference type="PANTHER" id="PTHR32243:SF50">
    <property type="entry name" value="MALTOSE_MALTODEXTRIN TRANSPORT SYSTEM PERMEASE PROTEIN MALG"/>
    <property type="match status" value="1"/>
</dbReference>
<dbReference type="CDD" id="cd06261">
    <property type="entry name" value="TM_PBP2"/>
    <property type="match status" value="1"/>
</dbReference>
<reference evidence="13 14" key="1">
    <citation type="journal article" date="2017" name="Int. J. Syst. Evol. Microbiol.">
        <title>Jeotgalibaca porci sp. nov. and Jeotgalibaca arthritidis sp. nov., isolated from pigs, and emended description of the genus Jeotgalibaca.</title>
        <authorList>
            <person name="Zamora L."/>
            <person name="Perez-Sancho M."/>
            <person name="Dominguez L."/>
            <person name="Fernandez-Garayzabal J.F."/>
            <person name="Vela A.I."/>
        </authorList>
    </citation>
    <scope>NUCLEOTIDE SEQUENCE [LARGE SCALE GENOMIC DNA]</scope>
    <source>
        <strain evidence="13 14">CECT 9157</strain>
    </source>
</reference>
<evidence type="ECO:0000256" key="9">
    <source>
        <dbReference type="ARBA" id="ARBA00053689"/>
    </source>
</evidence>
<keyword evidence="14" id="KW-1185">Reference proteome</keyword>
<proteinExistence type="inferred from homology"/>
<feature type="transmembrane region" description="Helical" evidence="11">
    <location>
        <begin position="21"/>
        <end position="40"/>
    </location>
</feature>
<dbReference type="InterPro" id="IPR035906">
    <property type="entry name" value="MetI-like_sf"/>
</dbReference>
<dbReference type="EMBL" id="CP049740">
    <property type="protein sequence ID" value="QII82479.1"/>
    <property type="molecule type" value="Genomic_DNA"/>
</dbReference>
<feature type="transmembrane region" description="Helical" evidence="11">
    <location>
        <begin position="148"/>
        <end position="171"/>
    </location>
</feature>
<sequence>MTQTKPKKIRTQKTSRRLNKLFTYAYLITLSIIIIYPLLITATSAFRAGNILAFDLKLTGPWTLNNFKRLFQETLYPQWYMNTLKVAITTMVIQVTAITLAGFAYSRYRFIGRKQSLKFFLIVQMVPTTAALTAFYVMALLIGGLDQHWFLIFVYIGGGIPMNTWLMKGYFDTVPLELDESARLDGAGHFRTFWQIILPLVRPMIAVQALWAFMSPFGEYLLARFLLRSPENYTVANGLQTFINNQRDQRVALFAAGAILIAVPIATLFFFLQKNFVSGLTAGGTKG</sequence>
<evidence type="ECO:0000256" key="8">
    <source>
        <dbReference type="ARBA" id="ARBA00023136"/>
    </source>
</evidence>
<dbReference type="Gene3D" id="1.10.3720.10">
    <property type="entry name" value="MetI-like"/>
    <property type="match status" value="1"/>
</dbReference>
<feature type="transmembrane region" description="Helical" evidence="11">
    <location>
        <begin position="251"/>
        <end position="272"/>
    </location>
</feature>
<dbReference type="KEGG" id="jar:G7057_08560"/>
<gene>
    <name evidence="13" type="ORF">G7057_08560</name>
</gene>
<evidence type="ECO:0000256" key="2">
    <source>
        <dbReference type="ARBA" id="ARBA00009047"/>
    </source>
</evidence>
<evidence type="ECO:0000256" key="10">
    <source>
        <dbReference type="ARBA" id="ARBA00074294"/>
    </source>
</evidence>
<keyword evidence="4" id="KW-1003">Cell membrane</keyword>
<evidence type="ECO:0000256" key="7">
    <source>
        <dbReference type="ARBA" id="ARBA00022989"/>
    </source>
</evidence>
<dbReference type="AlphaFoldDB" id="A0A6G7KB36"/>
<keyword evidence="8 11" id="KW-0472">Membrane</keyword>
<dbReference type="GO" id="GO:0042956">
    <property type="term" value="P:maltodextrin transmembrane transport"/>
    <property type="evidence" value="ECO:0007669"/>
    <property type="project" value="TreeGrafter"/>
</dbReference>
<dbReference type="GO" id="GO:0005886">
    <property type="term" value="C:plasma membrane"/>
    <property type="evidence" value="ECO:0007669"/>
    <property type="project" value="UniProtKB-SubCell"/>
</dbReference>